<reference evidence="9" key="1">
    <citation type="submission" date="2017-09" db="EMBL/GenBank/DDBJ databases">
        <title>Depth-based differentiation of microbial function through sediment-hosted aquifers and enrichment of novel symbionts in the deep terrestrial subsurface.</title>
        <authorList>
            <person name="Probst A.J."/>
            <person name="Ladd B."/>
            <person name="Jarett J.K."/>
            <person name="Geller-Mcgrath D.E."/>
            <person name="Sieber C.M.K."/>
            <person name="Emerson J.B."/>
            <person name="Anantharaman K."/>
            <person name="Thomas B.C."/>
            <person name="Malmstrom R."/>
            <person name="Stieglmeier M."/>
            <person name="Klingl A."/>
            <person name="Woyke T."/>
            <person name="Ryan C.M."/>
            <person name="Banfield J.F."/>
        </authorList>
    </citation>
    <scope>NUCLEOTIDE SEQUENCE [LARGE SCALE GENOMIC DNA]</scope>
</reference>
<evidence type="ECO:0000256" key="7">
    <source>
        <dbReference type="ARBA" id="ARBA00049244"/>
    </source>
</evidence>
<dbReference type="SUPFAM" id="SSF48019">
    <property type="entry name" value="post-AAA+ oligomerization domain-like"/>
    <property type="match status" value="1"/>
</dbReference>
<dbReference type="GO" id="GO:0003677">
    <property type="term" value="F:DNA binding"/>
    <property type="evidence" value="ECO:0007669"/>
    <property type="project" value="InterPro"/>
</dbReference>
<dbReference type="GO" id="GO:0003887">
    <property type="term" value="F:DNA-directed DNA polymerase activity"/>
    <property type="evidence" value="ECO:0007669"/>
    <property type="project" value="UniProtKB-KW"/>
</dbReference>
<dbReference type="GO" id="GO:0006261">
    <property type="term" value="P:DNA-templated DNA replication"/>
    <property type="evidence" value="ECO:0007669"/>
    <property type="project" value="TreeGrafter"/>
</dbReference>
<gene>
    <name evidence="8" type="ORF">COT44_02585</name>
</gene>
<sequence length="226" mass="25959">MNKISIICGENLITSRQALSLKIRNAQQKKIEVVNLDGTKVSLEQIRSATGSSSMFGNDKLIVVENLLTSQKSQRKEKITEYLFKKEFNNEIILWEGKNVDRRTIPNGLKIETFELDKQLFKFLDSIKPNNPLKPLTILKELEKTEAPELVFFMLTRQIRQLILAKEDLYKGAPWQGAKLKAQAGLFMPDYLEKIYQELQQIDYNQKTGNDALNLLSHLDIFVASL</sequence>
<dbReference type="InterPro" id="IPR027417">
    <property type="entry name" value="P-loop_NTPase"/>
</dbReference>
<dbReference type="PANTHER" id="PTHR34388">
    <property type="entry name" value="DNA POLYMERASE III SUBUNIT DELTA"/>
    <property type="match status" value="1"/>
</dbReference>
<comment type="caution">
    <text evidence="8">The sequence shown here is derived from an EMBL/GenBank/DDBJ whole genome shotgun (WGS) entry which is preliminary data.</text>
</comment>
<comment type="catalytic activity">
    <reaction evidence="7">
        <text>DNA(n) + a 2'-deoxyribonucleoside 5'-triphosphate = DNA(n+1) + diphosphate</text>
        <dbReference type="Rhea" id="RHEA:22508"/>
        <dbReference type="Rhea" id="RHEA-COMP:17339"/>
        <dbReference type="Rhea" id="RHEA-COMP:17340"/>
        <dbReference type="ChEBI" id="CHEBI:33019"/>
        <dbReference type="ChEBI" id="CHEBI:61560"/>
        <dbReference type="ChEBI" id="CHEBI:173112"/>
        <dbReference type="EC" id="2.7.7.7"/>
    </reaction>
</comment>
<dbReference type="InterPro" id="IPR008921">
    <property type="entry name" value="DNA_pol3_clamp-load_cplx_C"/>
</dbReference>
<keyword evidence="5" id="KW-0239">DNA-directed DNA polymerase</keyword>
<name>A0A2M6XD22_9BACT</name>
<evidence type="ECO:0000256" key="5">
    <source>
        <dbReference type="ARBA" id="ARBA00022932"/>
    </source>
</evidence>
<evidence type="ECO:0000256" key="1">
    <source>
        <dbReference type="ARBA" id="ARBA00012417"/>
    </source>
</evidence>
<evidence type="ECO:0000256" key="2">
    <source>
        <dbReference type="ARBA" id="ARBA00022679"/>
    </source>
</evidence>
<accession>A0A2M6XD22</accession>
<evidence type="ECO:0000256" key="6">
    <source>
        <dbReference type="ARBA" id="ARBA00034754"/>
    </source>
</evidence>
<evidence type="ECO:0000313" key="9">
    <source>
        <dbReference type="Proteomes" id="UP000228996"/>
    </source>
</evidence>
<evidence type="ECO:0000313" key="8">
    <source>
        <dbReference type="EMBL" id="PIU03570.1"/>
    </source>
</evidence>
<proteinExistence type="inferred from homology"/>
<dbReference type="EMBL" id="PEYO01000014">
    <property type="protein sequence ID" value="PIU03570.1"/>
    <property type="molecule type" value="Genomic_DNA"/>
</dbReference>
<evidence type="ECO:0000256" key="3">
    <source>
        <dbReference type="ARBA" id="ARBA00022695"/>
    </source>
</evidence>
<keyword evidence="3" id="KW-0548">Nucleotidyltransferase</keyword>
<dbReference type="AlphaFoldDB" id="A0A2M6XD22"/>
<dbReference type="Gene3D" id="1.20.272.10">
    <property type="match status" value="1"/>
</dbReference>
<comment type="similarity">
    <text evidence="6">Belongs to the DNA polymerase HolA subunit family.</text>
</comment>
<dbReference type="InterPro" id="IPR005790">
    <property type="entry name" value="DNA_polIII_delta"/>
</dbReference>
<evidence type="ECO:0000256" key="4">
    <source>
        <dbReference type="ARBA" id="ARBA00022705"/>
    </source>
</evidence>
<dbReference type="PANTHER" id="PTHR34388:SF1">
    <property type="entry name" value="DNA POLYMERASE III SUBUNIT DELTA"/>
    <property type="match status" value="1"/>
</dbReference>
<dbReference type="Proteomes" id="UP000228996">
    <property type="component" value="Unassembled WGS sequence"/>
</dbReference>
<dbReference type="Gene3D" id="3.40.50.300">
    <property type="entry name" value="P-loop containing nucleotide triphosphate hydrolases"/>
    <property type="match status" value="1"/>
</dbReference>
<protein>
    <recommendedName>
        <fullName evidence="1">DNA-directed DNA polymerase</fullName>
        <ecNumber evidence="1">2.7.7.7</ecNumber>
    </recommendedName>
</protein>
<keyword evidence="4" id="KW-0235">DNA replication</keyword>
<keyword evidence="2" id="KW-0808">Transferase</keyword>
<dbReference type="GO" id="GO:0009360">
    <property type="term" value="C:DNA polymerase III complex"/>
    <property type="evidence" value="ECO:0007669"/>
    <property type="project" value="TreeGrafter"/>
</dbReference>
<organism evidence="8 9">
    <name type="scientific">Candidatus Shapirobacteria bacterium CG08_land_8_20_14_0_20_39_18</name>
    <dbReference type="NCBI Taxonomy" id="1974883"/>
    <lineage>
        <taxon>Bacteria</taxon>
        <taxon>Candidatus Shapironibacteriota</taxon>
    </lineage>
</organism>
<dbReference type="EC" id="2.7.7.7" evidence="1"/>